<dbReference type="EMBL" id="PYGD01000011">
    <property type="protein sequence ID" value="PSK89499.1"/>
    <property type="molecule type" value="Genomic_DNA"/>
</dbReference>
<dbReference type="AlphaFoldDB" id="A0A2P8CX26"/>
<dbReference type="OrthoDB" id="610082at2"/>
<feature type="domain" description="Ig-like" evidence="2">
    <location>
        <begin position="516"/>
        <end position="590"/>
    </location>
</feature>
<proteinExistence type="predicted"/>
<gene>
    <name evidence="3" type="ORF">B0I18_11153</name>
</gene>
<dbReference type="RefSeq" id="WP_106524748.1">
    <property type="nucleotide sequence ID" value="NZ_PYGD01000011.1"/>
</dbReference>
<name>A0A2P8CX26_9BACT</name>
<evidence type="ECO:0000313" key="4">
    <source>
        <dbReference type="Proteomes" id="UP000240572"/>
    </source>
</evidence>
<reference evidence="3 4" key="1">
    <citation type="submission" date="2018-03" db="EMBL/GenBank/DDBJ databases">
        <title>Genomic Encyclopedia of Type Strains, Phase III (KMG-III): the genomes of soil and plant-associated and newly described type strains.</title>
        <authorList>
            <person name="Whitman W."/>
        </authorList>
    </citation>
    <scope>NUCLEOTIDE SEQUENCE [LARGE SCALE GENOMIC DNA]</scope>
    <source>
        <strain evidence="3 4">CGMCC 1.12700</strain>
    </source>
</reference>
<feature type="chain" id="PRO_5015154892" evidence="1">
    <location>
        <begin position="23"/>
        <end position="759"/>
    </location>
</feature>
<dbReference type="Pfam" id="PF19081">
    <property type="entry name" value="Ig_7"/>
    <property type="match status" value="1"/>
</dbReference>
<evidence type="ECO:0000256" key="1">
    <source>
        <dbReference type="SAM" id="SignalP"/>
    </source>
</evidence>
<evidence type="ECO:0000313" key="3">
    <source>
        <dbReference type="EMBL" id="PSK89499.1"/>
    </source>
</evidence>
<dbReference type="InterPro" id="IPR026341">
    <property type="entry name" value="T9SS_type_B"/>
</dbReference>
<sequence length="759" mass="80434">MSKRLFSLLVFFVLLRLPGLHAQLLPPNQPEQDACNALVLCGNTFTSPYGYQGIGLVSDLPNTPCFGGEGNVMWLRLKINTAGSIVFVISPTTVTDDYDFAIVDMTNHDCSDLSTAPVIRCNFNNNTVPGSNVNGQIGLNSTSTIPFTTSGATGGSYLQQINANAGDVYLIMINNFGTGFSGPVSGFTIDFTGSTATFNQPPPPAFQEILPYCDLSHEVTLKLSDNVYCNSIAADASDFYLTPSGTIQSVSGINCSSPSGYTNKIKITFNGILPNGDYTLHARTGTDGNTLLGLCNSPLALPDSLNFHVGIDPIVMASVDSPACQVLSVNLNTPAACNSIAANGSDFTITGPSAVYVASATGQGCVPGGFTQKVKITLSAPIAVDGLYKIISAIGTDGNSLIDSCGRILLPGSYIDFKVNSFNGLLKALPDTTICTQGGAVNLYGINNAPPPAGGFSYQWTGSGVQNPGNLNTQANMPAAINYYVLATVDANGCYIRDSATIKVVPFHGGLQPLQGETCLHDPLQLTASAGSTYNWYDNPSLTGVPATLSCHTCPNPQALPPLGTTTYYVVVTNSDGCKDTLQTDITVNPLPVIEAFPADTTVRYGDQAYLSATGGTAYSWSPSGTLNDAFSVHPVATPKNHTAYVVTGANSYGCLATDTAWVHVDFRNPILVPNAFSPNGDGLNDIFRIEHLKFEKLLAFQVFDRWGKLVFETSDPARGWDGTVSGKPANADVYYYFIHLGYPDNYEQTIKGDLTLIR</sequence>
<protein>
    <submittedName>
        <fullName evidence="3">Gliding motility-associated-like protein</fullName>
    </submittedName>
</protein>
<dbReference type="Proteomes" id="UP000240572">
    <property type="component" value="Unassembled WGS sequence"/>
</dbReference>
<organism evidence="3 4">
    <name type="scientific">Taibaiella chishuiensis</name>
    <dbReference type="NCBI Taxonomy" id="1434707"/>
    <lineage>
        <taxon>Bacteria</taxon>
        <taxon>Pseudomonadati</taxon>
        <taxon>Bacteroidota</taxon>
        <taxon>Chitinophagia</taxon>
        <taxon>Chitinophagales</taxon>
        <taxon>Chitinophagaceae</taxon>
        <taxon>Taibaiella</taxon>
    </lineage>
</organism>
<dbReference type="NCBIfam" id="TIGR04131">
    <property type="entry name" value="Bac_Flav_CTERM"/>
    <property type="match status" value="1"/>
</dbReference>
<comment type="caution">
    <text evidence="3">The sequence shown here is derived from an EMBL/GenBank/DDBJ whole genome shotgun (WGS) entry which is preliminary data.</text>
</comment>
<keyword evidence="1" id="KW-0732">Signal</keyword>
<evidence type="ECO:0000259" key="2">
    <source>
        <dbReference type="Pfam" id="PF19081"/>
    </source>
</evidence>
<accession>A0A2P8CX26</accession>
<dbReference type="InterPro" id="IPR044023">
    <property type="entry name" value="Ig_7"/>
</dbReference>
<feature type="signal peptide" evidence="1">
    <location>
        <begin position="1"/>
        <end position="22"/>
    </location>
</feature>
<keyword evidence="4" id="KW-1185">Reference proteome</keyword>
<dbReference type="Pfam" id="PF13585">
    <property type="entry name" value="CHU_C"/>
    <property type="match status" value="1"/>
</dbReference>